<evidence type="ECO:0000313" key="3">
    <source>
        <dbReference type="EMBL" id="AFM14330.1"/>
    </source>
</evidence>
<keyword evidence="3" id="KW-0808">Transferase</keyword>
<dbReference type="KEGG" id="tpx:Turpa_3696"/>
<dbReference type="InterPro" id="IPR015424">
    <property type="entry name" value="PyrdxlP-dep_Trfase"/>
</dbReference>
<dbReference type="EMBL" id="CP002959">
    <property type="protein sequence ID" value="AFM14330.1"/>
    <property type="molecule type" value="Genomic_DNA"/>
</dbReference>
<dbReference type="Gene3D" id="3.90.1150.10">
    <property type="entry name" value="Aspartate Aminotransferase, domain 1"/>
    <property type="match status" value="1"/>
</dbReference>
<name>I4BAM3_TURPD</name>
<organism evidence="3 4">
    <name type="scientific">Turneriella parva (strain ATCC BAA-1111 / DSM 21527 / NCTC 11395 / H)</name>
    <name type="common">Leptospira parva</name>
    <dbReference type="NCBI Taxonomy" id="869212"/>
    <lineage>
        <taxon>Bacteria</taxon>
        <taxon>Pseudomonadati</taxon>
        <taxon>Spirochaetota</taxon>
        <taxon>Spirochaetia</taxon>
        <taxon>Leptospirales</taxon>
        <taxon>Leptospiraceae</taxon>
        <taxon>Turneriella</taxon>
    </lineage>
</organism>
<protein>
    <submittedName>
        <fullName evidence="3">Aminotransferase class V</fullName>
    </submittedName>
</protein>
<dbReference type="InterPro" id="IPR015421">
    <property type="entry name" value="PyrdxlP-dep_Trfase_major"/>
</dbReference>
<dbReference type="SUPFAM" id="SSF53383">
    <property type="entry name" value="PLP-dependent transferases"/>
    <property type="match status" value="1"/>
</dbReference>
<proteinExistence type="predicted"/>
<dbReference type="RefSeq" id="WP_014804807.1">
    <property type="nucleotide sequence ID" value="NC_018020.1"/>
</dbReference>
<dbReference type="GO" id="GO:0008483">
    <property type="term" value="F:transaminase activity"/>
    <property type="evidence" value="ECO:0007669"/>
    <property type="project" value="UniProtKB-KW"/>
</dbReference>
<dbReference type="PANTHER" id="PTHR43586">
    <property type="entry name" value="CYSTEINE DESULFURASE"/>
    <property type="match status" value="1"/>
</dbReference>
<sequence length="377" mass="42139">MTDFAALRREFDVAPNLVWLNNCGVSIPPLGPTREVKNYLDAFMREGILQSYKPHGQIKRNIQSRFAELLGGSAHEYAILNNTAEGMTFIAQSLPLERGDKILLVEREYPSNVYPFLQLKRQGVEIAFVSPGKSTAEFLENIRAELTTNVRAMSLSAVDWLTGLKFDLAAIGRLLRSRGVAFILDAAQGAGHVDIDVKALGVDAMAFSCWKWLLGPLGSGGLFIDDEFLKKLDIRVAGTSSVKNDDVYLPHREDYKESVERFMLSTAPYMNWIFLSESLDFLHRIGFDVVQARLFELADAVSKLLGDHGFEVLRDSFGAEKSAIVCARRGDDMGAMYVKLMQAGVQCALREGYLRFSPHLNVFEEDLGRFKKILAEI</sequence>
<evidence type="ECO:0000256" key="1">
    <source>
        <dbReference type="ARBA" id="ARBA00022898"/>
    </source>
</evidence>
<gene>
    <name evidence="3" type="ordered locus">Turpa_3696</name>
</gene>
<dbReference type="InterPro" id="IPR000192">
    <property type="entry name" value="Aminotrans_V_dom"/>
</dbReference>
<dbReference type="STRING" id="869212.Turpa_3696"/>
<accession>I4BAM3</accession>
<dbReference type="PATRIC" id="fig|869212.3.peg.3720"/>
<dbReference type="PANTHER" id="PTHR43586:SF15">
    <property type="entry name" value="BLR3095 PROTEIN"/>
    <property type="match status" value="1"/>
</dbReference>
<dbReference type="InterPro" id="IPR015422">
    <property type="entry name" value="PyrdxlP-dep_Trfase_small"/>
</dbReference>
<dbReference type="Proteomes" id="UP000006048">
    <property type="component" value="Chromosome"/>
</dbReference>
<keyword evidence="1" id="KW-0663">Pyridoxal phosphate</keyword>
<dbReference type="AlphaFoldDB" id="I4BAM3"/>
<keyword evidence="3" id="KW-0032">Aminotransferase</keyword>
<keyword evidence="4" id="KW-1185">Reference proteome</keyword>
<dbReference type="OrthoDB" id="9804366at2"/>
<dbReference type="Gene3D" id="3.40.640.10">
    <property type="entry name" value="Type I PLP-dependent aspartate aminotransferase-like (Major domain)"/>
    <property type="match status" value="1"/>
</dbReference>
<dbReference type="HOGENOM" id="CLU_003433_2_1_12"/>
<reference evidence="3 4" key="1">
    <citation type="submission" date="2012-06" db="EMBL/GenBank/DDBJ databases">
        <title>The complete chromosome of genome of Turneriella parva DSM 21527.</title>
        <authorList>
            <consortium name="US DOE Joint Genome Institute (JGI-PGF)"/>
            <person name="Lucas S."/>
            <person name="Han J."/>
            <person name="Lapidus A."/>
            <person name="Bruce D."/>
            <person name="Goodwin L."/>
            <person name="Pitluck S."/>
            <person name="Peters L."/>
            <person name="Kyrpides N."/>
            <person name="Mavromatis K."/>
            <person name="Ivanova N."/>
            <person name="Mikhailova N."/>
            <person name="Chertkov O."/>
            <person name="Detter J.C."/>
            <person name="Tapia R."/>
            <person name="Han C."/>
            <person name="Land M."/>
            <person name="Hauser L."/>
            <person name="Markowitz V."/>
            <person name="Cheng J.-F."/>
            <person name="Hugenholtz P."/>
            <person name="Woyke T."/>
            <person name="Wu D."/>
            <person name="Gronow S."/>
            <person name="Wellnitz S."/>
            <person name="Brambilla E."/>
            <person name="Klenk H.-P."/>
            <person name="Eisen J.A."/>
        </authorList>
    </citation>
    <scope>NUCLEOTIDE SEQUENCE [LARGE SCALE GENOMIC DNA]</scope>
    <source>
        <strain evidence="4">ATCC BAA-1111 / DSM 21527 / NCTC 11395 / H</strain>
    </source>
</reference>
<evidence type="ECO:0000259" key="2">
    <source>
        <dbReference type="Pfam" id="PF00266"/>
    </source>
</evidence>
<feature type="domain" description="Aminotransferase class V" evidence="2">
    <location>
        <begin position="56"/>
        <end position="314"/>
    </location>
</feature>
<evidence type="ECO:0000313" key="4">
    <source>
        <dbReference type="Proteomes" id="UP000006048"/>
    </source>
</evidence>
<dbReference type="Pfam" id="PF00266">
    <property type="entry name" value="Aminotran_5"/>
    <property type="match status" value="1"/>
</dbReference>